<dbReference type="Gene3D" id="3.50.50.60">
    <property type="entry name" value="FAD/NAD(P)-binding domain"/>
    <property type="match status" value="1"/>
</dbReference>
<accession>A0ABR1W3M1</accession>
<comment type="pathway">
    <text evidence="2">Secondary metabolite biosynthesis.</text>
</comment>
<keyword evidence="8" id="KW-1185">Reference proteome</keyword>
<comment type="cofactor">
    <cofactor evidence="1">
        <name>FAD</name>
        <dbReference type="ChEBI" id="CHEBI:57692"/>
    </cofactor>
</comment>
<dbReference type="InterPro" id="IPR050641">
    <property type="entry name" value="RIFMO-like"/>
</dbReference>
<dbReference type="SUPFAM" id="SSF54373">
    <property type="entry name" value="FAD-linked reductases, C-terminal domain"/>
    <property type="match status" value="1"/>
</dbReference>
<reference evidence="7 8" key="1">
    <citation type="submission" date="2023-01" db="EMBL/GenBank/DDBJ databases">
        <title>Analysis of 21 Apiospora genomes using comparative genomics revels a genus with tremendous synthesis potential of carbohydrate active enzymes and secondary metabolites.</title>
        <authorList>
            <person name="Sorensen T."/>
        </authorList>
    </citation>
    <scope>NUCLEOTIDE SEQUENCE [LARGE SCALE GENOMIC DNA]</scope>
    <source>
        <strain evidence="7 8">CBS 83171</strain>
    </source>
</reference>
<proteinExistence type="predicted"/>
<comment type="caution">
    <text evidence="7">The sequence shown here is derived from an EMBL/GenBank/DDBJ whole genome shotgun (WGS) entry which is preliminary data.</text>
</comment>
<protein>
    <submittedName>
        <fullName evidence="7">FAD binding domain containing protein</fullName>
    </submittedName>
</protein>
<keyword evidence="4" id="KW-0274">FAD</keyword>
<dbReference type="InterPro" id="IPR002938">
    <property type="entry name" value="FAD-bd"/>
</dbReference>
<dbReference type="PANTHER" id="PTHR43004">
    <property type="entry name" value="TRK SYSTEM POTASSIUM UPTAKE PROTEIN"/>
    <property type="match status" value="1"/>
</dbReference>
<dbReference type="PANTHER" id="PTHR43004:SF19">
    <property type="entry name" value="BINDING MONOOXYGENASE, PUTATIVE (JCVI)-RELATED"/>
    <property type="match status" value="1"/>
</dbReference>
<organism evidence="7 8">
    <name type="scientific">Apiospora saccharicola</name>
    <dbReference type="NCBI Taxonomy" id="335842"/>
    <lineage>
        <taxon>Eukaryota</taxon>
        <taxon>Fungi</taxon>
        <taxon>Dikarya</taxon>
        <taxon>Ascomycota</taxon>
        <taxon>Pezizomycotina</taxon>
        <taxon>Sordariomycetes</taxon>
        <taxon>Xylariomycetidae</taxon>
        <taxon>Amphisphaeriales</taxon>
        <taxon>Apiosporaceae</taxon>
        <taxon>Apiospora</taxon>
    </lineage>
</organism>
<dbReference type="Proteomes" id="UP001446871">
    <property type="component" value="Unassembled WGS sequence"/>
</dbReference>
<evidence type="ECO:0000313" key="8">
    <source>
        <dbReference type="Proteomes" id="UP001446871"/>
    </source>
</evidence>
<feature type="domain" description="FAD-binding" evidence="6">
    <location>
        <begin position="10"/>
        <end position="376"/>
    </location>
</feature>
<keyword evidence="5" id="KW-0560">Oxidoreductase</keyword>
<dbReference type="PRINTS" id="PR00420">
    <property type="entry name" value="RNGMNOXGNASE"/>
</dbReference>
<evidence type="ECO:0000256" key="4">
    <source>
        <dbReference type="ARBA" id="ARBA00022827"/>
    </source>
</evidence>
<evidence type="ECO:0000256" key="5">
    <source>
        <dbReference type="ARBA" id="ARBA00023002"/>
    </source>
</evidence>
<dbReference type="Pfam" id="PF01494">
    <property type="entry name" value="FAD_binding_3"/>
    <property type="match status" value="1"/>
</dbReference>
<evidence type="ECO:0000256" key="1">
    <source>
        <dbReference type="ARBA" id="ARBA00001974"/>
    </source>
</evidence>
<evidence type="ECO:0000313" key="7">
    <source>
        <dbReference type="EMBL" id="KAK8077075.1"/>
    </source>
</evidence>
<evidence type="ECO:0000256" key="3">
    <source>
        <dbReference type="ARBA" id="ARBA00022630"/>
    </source>
</evidence>
<sequence>MTSTIEEEFELVIIGGGPTGLLCALLARQFGISVSLIDAKQSILEAGRADGLNARTQEYLGVSGTLDSLRPNGIVCNTRTTASSTFANGDFQSRQSDWWTSLEHCLHKNMLIIGQPEVEKTLLAQLKTCRRNYEIPGLAIHFGHHATSIVEDGEGVTVLSEGVNEYGVWSEITTRAQFAIGADGARSMVRPRVGIRFEGTQPQMVWAVLDTFLDTDFPVCPEIISLQLDGQCRVLWIPRERGMARFYIRLLEGETVTQAAAEATIRKHMAPYRVDFLRTEWFSTFEVKERVASEFVSLDGKGRVFLAGDAAHCHSVNGAQGLNTGVADAFGLVWRVAHVIGWMRDGGPDRNAPDHKCSMILKSYNTERRAVAQNAVGVAAQLVRDTRHDARQYVETIEKNAGYITGMGVAYDGLGSPLVVESERGLWKAGRRCPDLAMQLCGTQPPGMELDTCRLYGVARKFYYGLFLLLVIGHQSHAAPDLQQQFSWIANTVTLVCSGAVPSLTVPSKLSGLPYAGDWSFVTDVVGPDDSFIVVVRPDLYIGYVGDKDGLLSYMGTMGFA</sequence>
<dbReference type="SUPFAM" id="SSF51905">
    <property type="entry name" value="FAD/NAD(P)-binding domain"/>
    <property type="match status" value="1"/>
</dbReference>
<dbReference type="EMBL" id="JAQQWM010000002">
    <property type="protein sequence ID" value="KAK8077075.1"/>
    <property type="molecule type" value="Genomic_DNA"/>
</dbReference>
<evidence type="ECO:0000259" key="6">
    <source>
        <dbReference type="Pfam" id="PF01494"/>
    </source>
</evidence>
<dbReference type="InterPro" id="IPR036188">
    <property type="entry name" value="FAD/NAD-bd_sf"/>
</dbReference>
<dbReference type="Gene3D" id="3.30.9.10">
    <property type="entry name" value="D-Amino Acid Oxidase, subunit A, domain 2"/>
    <property type="match status" value="1"/>
</dbReference>
<keyword evidence="3" id="KW-0285">Flavoprotein</keyword>
<name>A0ABR1W3M1_9PEZI</name>
<gene>
    <name evidence="7" type="ORF">PG996_003245</name>
</gene>
<evidence type="ECO:0000256" key="2">
    <source>
        <dbReference type="ARBA" id="ARBA00005179"/>
    </source>
</evidence>